<organism evidence="4">
    <name type="scientific">Camponotus floridanus</name>
    <name type="common">Florida carpenter ant</name>
    <dbReference type="NCBI Taxonomy" id="104421"/>
    <lineage>
        <taxon>Eukaryota</taxon>
        <taxon>Metazoa</taxon>
        <taxon>Ecdysozoa</taxon>
        <taxon>Arthropoda</taxon>
        <taxon>Hexapoda</taxon>
        <taxon>Insecta</taxon>
        <taxon>Pterygota</taxon>
        <taxon>Neoptera</taxon>
        <taxon>Endopterygota</taxon>
        <taxon>Hymenoptera</taxon>
        <taxon>Apocrita</taxon>
        <taxon>Aculeata</taxon>
        <taxon>Formicoidea</taxon>
        <taxon>Formicidae</taxon>
        <taxon>Formicinae</taxon>
        <taxon>Camponotus</taxon>
    </lineage>
</organism>
<dbReference type="PANTHER" id="PTHR12353:SF1">
    <property type="entry name" value="DISKS LARGE-ASSOCIATED PROTEIN 5"/>
    <property type="match status" value="1"/>
</dbReference>
<dbReference type="GO" id="GO:0007346">
    <property type="term" value="P:regulation of mitotic cell cycle"/>
    <property type="evidence" value="ECO:0007669"/>
    <property type="project" value="TreeGrafter"/>
</dbReference>
<dbReference type="GO" id="GO:0005737">
    <property type="term" value="C:cytoplasm"/>
    <property type="evidence" value="ECO:0007669"/>
    <property type="project" value="TreeGrafter"/>
</dbReference>
<feature type="compositionally biased region" description="Basic and acidic residues" evidence="2">
    <location>
        <begin position="602"/>
        <end position="612"/>
    </location>
</feature>
<evidence type="ECO:0000313" key="4">
    <source>
        <dbReference type="Proteomes" id="UP000000311"/>
    </source>
</evidence>
<feature type="region of interest" description="Disordered" evidence="2">
    <location>
        <begin position="231"/>
        <end position="260"/>
    </location>
</feature>
<dbReference type="Proteomes" id="UP000000311">
    <property type="component" value="Unassembled WGS sequence"/>
</dbReference>
<evidence type="ECO:0000313" key="3">
    <source>
        <dbReference type="EMBL" id="EFN73981.1"/>
    </source>
</evidence>
<protein>
    <submittedName>
        <fullName evidence="3">Disks large-associated protein 5</fullName>
    </submittedName>
</protein>
<dbReference type="InParanoid" id="E1ZXV0"/>
<feature type="region of interest" description="Disordered" evidence="2">
    <location>
        <begin position="881"/>
        <end position="904"/>
    </location>
</feature>
<reference evidence="3 4" key="1">
    <citation type="journal article" date="2010" name="Science">
        <title>Genomic comparison of the ants Camponotus floridanus and Harpegnathos saltator.</title>
        <authorList>
            <person name="Bonasio R."/>
            <person name="Zhang G."/>
            <person name="Ye C."/>
            <person name="Mutti N.S."/>
            <person name="Fang X."/>
            <person name="Qin N."/>
            <person name="Donahue G."/>
            <person name="Yang P."/>
            <person name="Li Q."/>
            <person name="Li C."/>
            <person name="Zhang P."/>
            <person name="Huang Z."/>
            <person name="Berger S.L."/>
            <person name="Reinberg D."/>
            <person name="Wang J."/>
            <person name="Liebig J."/>
        </authorList>
    </citation>
    <scope>NUCLEOTIDE SEQUENCE [LARGE SCALE GENOMIC DNA]</scope>
    <source>
        <strain evidence="4">C129</strain>
    </source>
</reference>
<dbReference type="GO" id="GO:0023052">
    <property type="term" value="P:signaling"/>
    <property type="evidence" value="ECO:0007669"/>
    <property type="project" value="InterPro"/>
</dbReference>
<dbReference type="STRING" id="104421.E1ZXV0"/>
<dbReference type="GO" id="GO:0007052">
    <property type="term" value="P:mitotic spindle organization"/>
    <property type="evidence" value="ECO:0007669"/>
    <property type="project" value="TreeGrafter"/>
</dbReference>
<dbReference type="GO" id="GO:0051382">
    <property type="term" value="P:kinetochore assembly"/>
    <property type="evidence" value="ECO:0007669"/>
    <property type="project" value="TreeGrafter"/>
</dbReference>
<dbReference type="EMBL" id="GL435132">
    <property type="protein sequence ID" value="EFN73981.1"/>
    <property type="molecule type" value="Genomic_DNA"/>
</dbReference>
<feature type="compositionally biased region" description="Basic residues" evidence="2">
    <location>
        <begin position="976"/>
        <end position="993"/>
    </location>
</feature>
<keyword evidence="4" id="KW-1185">Reference proteome</keyword>
<dbReference type="InterPro" id="IPR005026">
    <property type="entry name" value="SAPAP"/>
</dbReference>
<dbReference type="FunCoup" id="E1ZXV0">
    <property type="interactions" value="93"/>
</dbReference>
<dbReference type="GO" id="GO:0031616">
    <property type="term" value="C:spindle pole centrosome"/>
    <property type="evidence" value="ECO:0007669"/>
    <property type="project" value="TreeGrafter"/>
</dbReference>
<feature type="region of interest" description="Disordered" evidence="2">
    <location>
        <begin position="1"/>
        <end position="36"/>
    </location>
</feature>
<dbReference type="GO" id="GO:0005634">
    <property type="term" value="C:nucleus"/>
    <property type="evidence" value="ECO:0007669"/>
    <property type="project" value="TreeGrafter"/>
</dbReference>
<dbReference type="PANTHER" id="PTHR12353">
    <property type="entry name" value="DISKS LARGE-ASSOCIATED PROTEIN DAP SAP90/PSD-95-ASSOCIATED PROTEIN"/>
    <property type="match status" value="1"/>
</dbReference>
<dbReference type="GO" id="GO:0007059">
    <property type="term" value="P:chromosome segregation"/>
    <property type="evidence" value="ECO:0007669"/>
    <property type="project" value="TreeGrafter"/>
</dbReference>
<comment type="similarity">
    <text evidence="1">Belongs to the SAPAP family.</text>
</comment>
<feature type="compositionally biased region" description="Basic and acidic residues" evidence="2">
    <location>
        <begin position="231"/>
        <end position="246"/>
    </location>
</feature>
<feature type="region of interest" description="Disordered" evidence="2">
    <location>
        <begin position="316"/>
        <end position="336"/>
    </location>
</feature>
<dbReference type="KEGG" id="cfo:105255056"/>
<gene>
    <name evidence="3" type="ORF">EAG_05661</name>
</gene>
<dbReference type="OrthoDB" id="10023951at2759"/>
<dbReference type="OMA" id="FKQQYKN"/>
<evidence type="ECO:0000256" key="1">
    <source>
        <dbReference type="ARBA" id="ARBA00008839"/>
    </source>
</evidence>
<feature type="compositionally biased region" description="Low complexity" evidence="2">
    <location>
        <begin position="250"/>
        <end position="259"/>
    </location>
</feature>
<feature type="compositionally biased region" description="Polar residues" evidence="2">
    <location>
        <begin position="586"/>
        <end position="598"/>
    </location>
</feature>
<dbReference type="GO" id="GO:0008017">
    <property type="term" value="F:microtubule binding"/>
    <property type="evidence" value="ECO:0007669"/>
    <property type="project" value="TreeGrafter"/>
</dbReference>
<proteinExistence type="inferred from homology"/>
<accession>E1ZXV0</accession>
<name>E1ZXV0_CAMFO</name>
<sequence length="1019" mass="116578">MSDFKQQYKNPRPGFGHAGHGRVLRASKHVESRREVRTRAFDKNRKLQDVSISASPLEDTSIKDARMKKLLKWREERKRKKKMEDARKKPAFKVGVVHHSVYSPVTRSAATTVTNTTVGAKASKQTTQSSNNFPKGITKVTQKRLLSKATSKQQIVTKNIASTSTKYPSMNMKKLTSNNKKQKSFAPDNCEFKPPNGLLKMPLFGLVQVEQTPQEKGDFFIQDKSTECKTVDRNEQKDTSSQKLNEKIPNTNSTTTNFNVSASPKLLSNKQKSLQGLNKSICDDLNDVTPQLNEITTKLSLEEEIQDLIQDSFQNKSLSGNRQTSQPSQKNTPINASFGNVSCTEDLITFSPYLTLSRGKKNARKEQQQRLGIYPRLSSDEIPTKDTVMKNLNISVEEEERTAQYFKFLLNKETERLKELCRKWLDIKLEKDIPDDAMYEIHQAVGQTNLLINKKFERFRSLVEDCENGKGEKLVTCRDLQGFWDMTYMEVKNCDSRFEKLEQRQNSGWQEECIVTKPAIKKRMPIKKQIEPSKHQAKSSSSLRSLIMAARNKKMQGKTSNLMQDTNVKDVSIKYFTPSKNTRKSVNFDDSTDTQCNTRKSKSFEHTRKSTPVRRESFKSLVQEVQLSSNKRIKSPFVTIKVSQMGKTPEIQLDDTISYINSDQTPGKSILKKSEELVHKETHTKSAHKVNFDDQIVLNEVPLDEEEQTKLNLSLALKRIDSLDLDELSPEECFDAGKKLNFETDDSDHFDDMNEISTEIQRLDKEKPNKLSIQDTFDSNAHLLNTTFDKESSPNDARIISPKKKLKYQNQHKNMENLNISASPLETEIPSENVFINIIPATPLETATPSDTILNTIEMENHDLGIKILRNRTITTVNIPKNDRTSKSYCTPRKSVTKKENKDPVKLNRKSLLKLSEKDENKYKTPDRDSITEMRKTILTENIDKKRRSSRKSVAFNAETCLACAESKPVLPMTPHSKRNRSKTPSRQSRSKHACNEDLILWDTPKHIPNRVTRSHTKN</sequence>
<feature type="region of interest" description="Disordered" evidence="2">
    <location>
        <begin position="586"/>
        <end position="612"/>
    </location>
</feature>
<dbReference type="AlphaFoldDB" id="E1ZXV0"/>
<dbReference type="Pfam" id="PF03359">
    <property type="entry name" value="GKAP"/>
    <property type="match status" value="1"/>
</dbReference>
<evidence type="ECO:0000256" key="2">
    <source>
        <dbReference type="SAM" id="MobiDB-lite"/>
    </source>
</evidence>
<dbReference type="GO" id="GO:0051642">
    <property type="term" value="P:centrosome localization"/>
    <property type="evidence" value="ECO:0007669"/>
    <property type="project" value="TreeGrafter"/>
</dbReference>
<feature type="region of interest" description="Disordered" evidence="2">
    <location>
        <begin position="970"/>
        <end position="998"/>
    </location>
</feature>